<dbReference type="SUPFAM" id="SSF143847">
    <property type="entry name" value="XisI-like"/>
    <property type="match status" value="1"/>
</dbReference>
<sequence length="111" mass="12775">MERLNQYREWIQQVLARHNQFVPSYGEIEQFTVFDHDDDHYLLVTVGWSGDRRVCGSLIHIDIKGEKIWIQHDGTEVGVADELVELGVPKSEIVIGYHDPNARKLTEFAVG</sequence>
<dbReference type="Proteomes" id="UP000177870">
    <property type="component" value="Chromosome"/>
</dbReference>
<evidence type="ECO:0000313" key="2">
    <source>
        <dbReference type="Proteomes" id="UP000177870"/>
    </source>
</evidence>
<dbReference type="STRING" id="1458985.BJP34_17145"/>
<dbReference type="AlphaFoldDB" id="A0A1D8TTM4"/>
<name>A0A1D8TTM4_9CYAN</name>
<protein>
    <submittedName>
        <fullName evidence="1">XisI protein</fullName>
    </submittedName>
</protein>
<dbReference type="Pfam" id="PF08869">
    <property type="entry name" value="XisI"/>
    <property type="match status" value="1"/>
</dbReference>
<dbReference type="Gene3D" id="3.30.310.110">
    <property type="entry name" value="XisI-like"/>
    <property type="match status" value="1"/>
</dbReference>
<dbReference type="OrthoDB" id="467081at2"/>
<dbReference type="RefSeq" id="WP_070393395.1">
    <property type="nucleotide sequence ID" value="NZ_CP017599.1"/>
</dbReference>
<dbReference type="KEGG" id="mpro:BJP34_17145"/>
<dbReference type="InterPro" id="IPR035943">
    <property type="entry name" value="XisI-like_sf"/>
</dbReference>
<dbReference type="InterPro" id="IPR014968">
    <property type="entry name" value="XisI"/>
</dbReference>
<accession>A0A1D8TTM4</accession>
<dbReference type="CDD" id="cd16382">
    <property type="entry name" value="XisI-like"/>
    <property type="match status" value="1"/>
</dbReference>
<reference evidence="2" key="1">
    <citation type="submission" date="2016-10" db="EMBL/GenBank/DDBJ databases">
        <title>Comparative genomics uncovers the prolific and rare metabolic potential of the cyanobacterial genus Moorea.</title>
        <authorList>
            <person name="Leao T."/>
            <person name="Castelao G."/>
            <person name="Korobeynikov A."/>
            <person name="Monroe E.A."/>
            <person name="Podell S."/>
            <person name="Glukhov E."/>
            <person name="Allen E."/>
            <person name="Gerwick W.H."/>
            <person name="Gerwick L."/>
        </authorList>
    </citation>
    <scope>NUCLEOTIDE SEQUENCE [LARGE SCALE GENOMIC DNA]</scope>
    <source>
        <strain evidence="2">PAL-8-15-08-1</strain>
    </source>
</reference>
<gene>
    <name evidence="1" type="ORF">BJP34_17145</name>
</gene>
<dbReference type="EMBL" id="CP017599">
    <property type="protein sequence ID" value="AOX00944.1"/>
    <property type="molecule type" value="Genomic_DNA"/>
</dbReference>
<organism evidence="1 2">
    <name type="scientific">Moorena producens PAL-8-15-08-1</name>
    <dbReference type="NCBI Taxonomy" id="1458985"/>
    <lineage>
        <taxon>Bacteria</taxon>
        <taxon>Bacillati</taxon>
        <taxon>Cyanobacteriota</taxon>
        <taxon>Cyanophyceae</taxon>
        <taxon>Coleofasciculales</taxon>
        <taxon>Coleofasciculaceae</taxon>
        <taxon>Moorena</taxon>
    </lineage>
</organism>
<proteinExistence type="predicted"/>
<evidence type="ECO:0000313" key="1">
    <source>
        <dbReference type="EMBL" id="AOX00944.1"/>
    </source>
</evidence>